<comment type="caution">
    <text evidence="2">The sequence shown here is derived from an EMBL/GenBank/DDBJ whole genome shotgun (WGS) entry which is preliminary data.</text>
</comment>
<keyword evidence="3" id="KW-1185">Reference proteome</keyword>
<organism evidence="2 3">
    <name type="scientific">Tetracentron sinense</name>
    <name type="common">Spur-leaf</name>
    <dbReference type="NCBI Taxonomy" id="13715"/>
    <lineage>
        <taxon>Eukaryota</taxon>
        <taxon>Viridiplantae</taxon>
        <taxon>Streptophyta</taxon>
        <taxon>Embryophyta</taxon>
        <taxon>Tracheophyta</taxon>
        <taxon>Spermatophyta</taxon>
        <taxon>Magnoliopsida</taxon>
        <taxon>Trochodendrales</taxon>
        <taxon>Trochodendraceae</taxon>
        <taxon>Tetracentron</taxon>
    </lineage>
</organism>
<dbReference type="PANTHER" id="PTHR31175">
    <property type="entry name" value="AUXIN-RESPONSIVE FAMILY PROTEIN"/>
    <property type="match status" value="1"/>
</dbReference>
<comment type="similarity">
    <text evidence="1">Belongs to the ARG7 family.</text>
</comment>
<dbReference type="AlphaFoldDB" id="A0A834ZRP9"/>
<sequence>MYGRGIIEMAMKWRKVSSSIADKGHCVVYVEDGMRFMVPLAYLNRPIFRELFRVSEDKFGFPRDGPLTLPCDASFMEYIVSIIQRRAPNEVEKALVVSIASARYSSCLL</sequence>
<protein>
    <recommendedName>
        <fullName evidence="4">Small auxin up regulated protein</fullName>
    </recommendedName>
</protein>
<evidence type="ECO:0000313" key="3">
    <source>
        <dbReference type="Proteomes" id="UP000655225"/>
    </source>
</evidence>
<gene>
    <name evidence="2" type="ORF">HHK36_002862</name>
</gene>
<accession>A0A834ZRP9</accession>
<dbReference type="Pfam" id="PF02519">
    <property type="entry name" value="Auxin_inducible"/>
    <property type="match status" value="1"/>
</dbReference>
<proteinExistence type="inferred from homology"/>
<evidence type="ECO:0008006" key="4">
    <source>
        <dbReference type="Google" id="ProtNLM"/>
    </source>
</evidence>
<dbReference type="OMA" id="MAADECC"/>
<dbReference type="InterPro" id="IPR003676">
    <property type="entry name" value="SAUR_fam"/>
</dbReference>
<dbReference type="Proteomes" id="UP000655225">
    <property type="component" value="Unassembled WGS sequence"/>
</dbReference>
<name>A0A834ZRP9_TETSI</name>
<evidence type="ECO:0000256" key="1">
    <source>
        <dbReference type="ARBA" id="ARBA00006974"/>
    </source>
</evidence>
<dbReference type="OrthoDB" id="1904727at2759"/>
<dbReference type="GO" id="GO:0009733">
    <property type="term" value="P:response to auxin"/>
    <property type="evidence" value="ECO:0007669"/>
    <property type="project" value="InterPro"/>
</dbReference>
<evidence type="ECO:0000313" key="2">
    <source>
        <dbReference type="EMBL" id="KAF8410335.1"/>
    </source>
</evidence>
<dbReference type="EMBL" id="JABCRI010000002">
    <property type="protein sequence ID" value="KAF8410335.1"/>
    <property type="molecule type" value="Genomic_DNA"/>
</dbReference>
<reference evidence="2 3" key="1">
    <citation type="submission" date="2020-04" db="EMBL/GenBank/DDBJ databases">
        <title>Plant Genome Project.</title>
        <authorList>
            <person name="Zhang R.-G."/>
        </authorList>
    </citation>
    <scope>NUCLEOTIDE SEQUENCE [LARGE SCALE GENOMIC DNA]</scope>
    <source>
        <strain evidence="2">YNK0</strain>
        <tissue evidence="2">Leaf</tissue>
    </source>
</reference>